<comment type="caution">
    <text evidence="1">The sequence shown here is derived from an EMBL/GenBank/DDBJ whole genome shotgun (WGS) entry which is preliminary data.</text>
</comment>
<accession>A0AAE3GTM2</accession>
<sequence>MSYSEFTIKDIKNKFHLKIIEEVELFLNVDPVKPNAILIDILAENMPLALRIDTEKARSEMIVAPVLIELRKLFNRQISLFSGTEFNVDKSQGLNGTCDFIISHSPEQLSVTAPIATLVEAENDNIKLGIPQCIAEMVAAQIFNQQENNHIPFIYGVVTTGSIWKFLKLTGTTVYIEPKEHFIENIELLFGILSQMIHETRPTILGNGE</sequence>
<protein>
    <submittedName>
        <fullName evidence="1">Uncharacterized protein</fullName>
    </submittedName>
</protein>
<dbReference type="RefSeq" id="WP_254012312.1">
    <property type="nucleotide sequence ID" value="NZ_JAMZMM010000122.1"/>
</dbReference>
<name>A0AAE3GTM2_9CYAN</name>
<dbReference type="Proteomes" id="UP001204953">
    <property type="component" value="Unassembled WGS sequence"/>
</dbReference>
<evidence type="ECO:0000313" key="2">
    <source>
        <dbReference type="Proteomes" id="UP001204953"/>
    </source>
</evidence>
<keyword evidence="2" id="KW-1185">Reference proteome</keyword>
<reference evidence="1" key="1">
    <citation type="submission" date="2022-06" db="EMBL/GenBank/DDBJ databases">
        <title>New cyanobacteria of genus Symplocastrum in benthos of Lake Baikal.</title>
        <authorList>
            <person name="Sorokovikova E."/>
            <person name="Tikhonova I."/>
            <person name="Krasnopeev A."/>
            <person name="Evseev P."/>
            <person name="Gladkikh A."/>
            <person name="Belykh O."/>
        </authorList>
    </citation>
    <scope>NUCLEOTIDE SEQUENCE</scope>
    <source>
        <strain evidence="1">BBK-W-15</strain>
    </source>
</reference>
<dbReference type="EMBL" id="JAMZMM010000122">
    <property type="protein sequence ID" value="MCP2729528.1"/>
    <property type="molecule type" value="Genomic_DNA"/>
</dbReference>
<evidence type="ECO:0000313" key="1">
    <source>
        <dbReference type="EMBL" id="MCP2729528.1"/>
    </source>
</evidence>
<dbReference type="AlphaFoldDB" id="A0AAE3GTM2"/>
<proteinExistence type="predicted"/>
<organism evidence="1 2">
    <name type="scientific">Limnofasciculus baicalensis BBK-W-15</name>
    <dbReference type="NCBI Taxonomy" id="2699891"/>
    <lineage>
        <taxon>Bacteria</taxon>
        <taxon>Bacillati</taxon>
        <taxon>Cyanobacteriota</taxon>
        <taxon>Cyanophyceae</taxon>
        <taxon>Coleofasciculales</taxon>
        <taxon>Coleofasciculaceae</taxon>
        <taxon>Limnofasciculus</taxon>
        <taxon>Limnofasciculus baicalensis</taxon>
    </lineage>
</organism>
<gene>
    <name evidence="1" type="ORF">NJ959_13810</name>
</gene>